<gene>
    <name evidence="2" type="ORF">C2S_12269</name>
</gene>
<evidence type="ECO:0000313" key="3">
    <source>
        <dbReference type="Proteomes" id="UP000760494"/>
    </source>
</evidence>
<accession>A0A9Q9UID3</accession>
<comment type="caution">
    <text evidence="2">The sequence shown here is derived from an EMBL/GenBank/DDBJ whole genome shotgun (WGS) entry which is preliminary data.</text>
</comment>
<evidence type="ECO:0000256" key="1">
    <source>
        <dbReference type="SAM" id="MobiDB-lite"/>
    </source>
</evidence>
<feature type="region of interest" description="Disordered" evidence="1">
    <location>
        <begin position="1"/>
        <end position="35"/>
    </location>
</feature>
<sequence>MIQAGTTQSVGISSADDRSAKLQQAIQTNHGEHSRHSDYGDIILVVGSDKTKLLVKSMLLRAASNPFSAMLGPN</sequence>
<evidence type="ECO:0008006" key="4">
    <source>
        <dbReference type="Google" id="ProtNLM"/>
    </source>
</evidence>
<feature type="compositionally biased region" description="Polar residues" evidence="1">
    <location>
        <begin position="1"/>
        <end position="12"/>
    </location>
</feature>
<protein>
    <recommendedName>
        <fullName evidence="4">BTB domain-containing protein</fullName>
    </recommendedName>
</protein>
<name>A0A9Q9UID3_FUSFU</name>
<dbReference type="Proteomes" id="UP000760494">
    <property type="component" value="Unassembled WGS sequence"/>
</dbReference>
<evidence type="ECO:0000313" key="2">
    <source>
        <dbReference type="EMBL" id="VTT81955.1"/>
    </source>
</evidence>
<dbReference type="AlphaFoldDB" id="A0A9Q9UID3"/>
<proteinExistence type="predicted"/>
<dbReference type="EMBL" id="CABFJX010000410">
    <property type="protein sequence ID" value="VTT81955.1"/>
    <property type="molecule type" value="Genomic_DNA"/>
</dbReference>
<reference evidence="2" key="1">
    <citation type="submission" date="2019-05" db="EMBL/GenBank/DDBJ databases">
        <authorList>
            <person name="Piombo E."/>
        </authorList>
    </citation>
    <scope>NUCLEOTIDE SEQUENCE</scope>
    <source>
        <strain evidence="2">C2S</strain>
    </source>
</reference>
<organism evidence="2 3">
    <name type="scientific">Fusarium fujikuroi</name>
    <name type="common">Bakanae and foot rot disease fungus</name>
    <name type="synonym">Gibberella fujikuroi</name>
    <dbReference type="NCBI Taxonomy" id="5127"/>
    <lineage>
        <taxon>Eukaryota</taxon>
        <taxon>Fungi</taxon>
        <taxon>Dikarya</taxon>
        <taxon>Ascomycota</taxon>
        <taxon>Pezizomycotina</taxon>
        <taxon>Sordariomycetes</taxon>
        <taxon>Hypocreomycetidae</taxon>
        <taxon>Hypocreales</taxon>
        <taxon>Nectriaceae</taxon>
        <taxon>Fusarium</taxon>
        <taxon>Fusarium fujikuroi species complex</taxon>
    </lineage>
</organism>